<feature type="region of interest" description="Disordered" evidence="3">
    <location>
        <begin position="1107"/>
        <end position="1201"/>
    </location>
</feature>
<keyword evidence="7" id="KW-1185">Reference proteome</keyword>
<dbReference type="InterPro" id="IPR001343">
    <property type="entry name" value="Hemolysn_Ca-bd"/>
</dbReference>
<evidence type="ECO:0000313" key="6">
    <source>
        <dbReference type="EMBL" id="SMX31135.1"/>
    </source>
</evidence>
<evidence type="ECO:0000259" key="4">
    <source>
        <dbReference type="Pfam" id="PF13403"/>
    </source>
</evidence>
<dbReference type="SUPFAM" id="SSF51120">
    <property type="entry name" value="beta-Roll"/>
    <property type="match status" value="7"/>
</dbReference>
<protein>
    <submittedName>
        <fullName evidence="6">Bifunctional hemolysin/adenylate cyclase</fullName>
    </submittedName>
</protein>
<gene>
    <name evidence="6" type="primary">cya_1</name>
    <name evidence="6" type="ORF">OCA8868_00208</name>
</gene>
<feature type="domain" description="Cadherin-like" evidence="5">
    <location>
        <begin position="955"/>
        <end position="1046"/>
    </location>
</feature>
<feature type="compositionally biased region" description="Acidic residues" evidence="3">
    <location>
        <begin position="1408"/>
        <end position="1420"/>
    </location>
</feature>
<dbReference type="SUPFAM" id="SSF51294">
    <property type="entry name" value="Hedgehog/intein (Hint) domain"/>
    <property type="match status" value="1"/>
</dbReference>
<sequence length="1710" mass="175584">MSDYTIDWSNTNVDGSNTIAGPDGNINVSVATPQNAQGQQWFVENGMLKNWDVTTDSSADITFSEAVTDVKFTLLDVDRLDEITIMTKDANGNPVEVQFEATGVHSVNGNTVTGTQTNAPGPGANNNAQDIEICIPGPVMTFWIVLDDGPERNFSGTVAVSDITFNIAEQEDGYVEGTAGNDTIDVAYTGDPDGDQIDNNDALLPGEAAQDDIVLAGAGNDLVMANDGNDEIYGGEGDDTLCGQDGDDVIYGGEGNDTLEGMNNNDVLIAGDGNDTVYGDAGTDVMSGGAGDDKMYGGSGDDVASGGKGADLLNMGTGNDVAYGGVGADSILGGAGNDTLIGGNMSYDGTQDFNDLSAGELVDGQYIAEGVTITSADPRHPVMAFDTDNPTGGDNDLATNNLGTVLILSEDRDGGDPDDNASGGTFNINFENPADVTSLTLLDADEGAWIKYYDMNGNLLQQVDVTTANGGQHVVNTNLHNVASIEVILGGSGAIDNLTYSINPDNMDGNDVISGGAGDDYIEGNAGDDVLNGGTGNDTIYGDSPNGSTGSTDGKTLVWDDVAADGTNLGGSTNHDVGGINVEIGFAGQDNGAYGQISNSTVYVEAGEGLDSDSSLLLSGNGGEGGFDNTSTTKLDFSSTNAAYAGEVQNVKFRLDDVDLSTNNGDTHIDRVTIRAYDENGNLLDVDLTPELNGQTVNGNTVTGTVEHNAGVTPESQIGSVLVNIAGPVSYIEIDYDNGGLTSQIIHVTDVTFDTIAAGGNGEGGDDVITGGEGSDVMFGQGGDDTFVVSSASEGAGDVIDGGNGPDQTTDRDVLDLTGAGDVVINDAADANDDGATAGTVTFNDGSVLTFEGIEQIITDPQNKAPIANDDAYDVEEDGSVTFNPLLNDSDPDGDTLTLDGASDPAHGTLNDNGDGTYTYTPDPDYNGPDSVTYTISDPSGETSTATVTFNVTPVNDAPDAVDDADVTDFNTPVTVDLLANDTDVDGADLTVISATVPADQGTLADNGDGTVTFTPALGFIGEATISYTIEDEEGLTDSAVHVITVEAGILDGTVEGTAGDDLIDGNYLGDPDGDLVDNNDAILPGDVGDDDLIYGFGGDDSILAGEGDDEVYGGTGDDTIDGGNGDDSIEGGTGDDSILGGEGDDVLGGGRDDDTIDGDAGDDMIFGGAGDDELDGGGGDDKIEAGSGDDTIIGGEGNDDLWGASGDDSVDGGIGDDTISTAEGNDIVEGGDGDDIIDTGNDESPLTGQNLPDQGYPGVYPADLDPNDDLDTVFGGAGNDSITTGDDDDTIFGGTGNDNIDAGIDDDYVEAGDGDDTVIGSEGNDEIYGNDGDDIIYGGLVTPGPADALNLPDDLDGDGDSNDPGEDLVTDNNNDTLFGGAGDDTIYGADDDDTLYGGTGNDYLDGGVDDDSIEGGDGDDTIVGGQGNDDQSGGLGNDIFLGGNGGDVVVGGEDPDADGDGNSDDVDVLDLTGSNVDFVTYDEADPTFANGVGESGTVTFLDGSTMTFSEIENVIPCFTPGTTIATPKGERLVEELREGDRIITRDNGIQEIRWVGRKEMSGKALVANPHLKPILVRAGSLGNGLPERDMLVSPNHRMLVASEKTQLYFEEREVLAAAKHLVGSDGIHAVDVMGTAYIHFMFDRHEVVLSNGAWTESFQPGDYSLKGIGNSQRNEIFELFPELQEKQGLEGYQSARRALKKHEAKLLVR</sequence>
<evidence type="ECO:0000256" key="2">
    <source>
        <dbReference type="ARBA" id="ARBA00022525"/>
    </source>
</evidence>
<dbReference type="EMBL" id="FXYD01000001">
    <property type="protein sequence ID" value="SMX31135.1"/>
    <property type="molecule type" value="Genomic_DNA"/>
</dbReference>
<dbReference type="GO" id="GO:0016539">
    <property type="term" value="P:intein-mediated protein splicing"/>
    <property type="evidence" value="ECO:0007669"/>
    <property type="project" value="InterPro"/>
</dbReference>
<dbReference type="GO" id="GO:0005509">
    <property type="term" value="F:calcium ion binding"/>
    <property type="evidence" value="ECO:0007669"/>
    <property type="project" value="InterPro"/>
</dbReference>
<dbReference type="PANTHER" id="PTHR38340">
    <property type="entry name" value="S-LAYER PROTEIN"/>
    <property type="match status" value="1"/>
</dbReference>
<dbReference type="PROSITE" id="PS50817">
    <property type="entry name" value="INTEIN_N_TER"/>
    <property type="match status" value="1"/>
</dbReference>
<dbReference type="PANTHER" id="PTHR38340:SF1">
    <property type="entry name" value="S-LAYER PROTEIN"/>
    <property type="match status" value="1"/>
</dbReference>
<evidence type="ECO:0000256" key="1">
    <source>
        <dbReference type="ARBA" id="ARBA00004613"/>
    </source>
</evidence>
<dbReference type="InterPro" id="IPR011049">
    <property type="entry name" value="Serralysin-like_metalloprot_C"/>
</dbReference>
<feature type="region of interest" description="Disordered" evidence="3">
    <location>
        <begin position="886"/>
        <end position="927"/>
    </location>
</feature>
<feature type="domain" description="Hedgehog/Intein (Hint)" evidence="4">
    <location>
        <begin position="1517"/>
        <end position="1663"/>
    </location>
</feature>
<evidence type="ECO:0000259" key="5">
    <source>
        <dbReference type="Pfam" id="PF17892"/>
    </source>
</evidence>
<dbReference type="Pfam" id="PF17892">
    <property type="entry name" value="Cadherin_5"/>
    <property type="match status" value="1"/>
</dbReference>
<dbReference type="RefSeq" id="WP_093994702.1">
    <property type="nucleotide sequence ID" value="NZ_FXYD01000001.1"/>
</dbReference>
<dbReference type="GO" id="GO:0005576">
    <property type="term" value="C:extracellular region"/>
    <property type="evidence" value="ECO:0007669"/>
    <property type="project" value="UniProtKB-SubCell"/>
</dbReference>
<comment type="subcellular location">
    <subcellularLocation>
        <location evidence="1">Secreted</location>
    </subcellularLocation>
</comment>
<dbReference type="NCBIfam" id="NF012211">
    <property type="entry name" value="tand_rpt_95"/>
    <property type="match status" value="2"/>
</dbReference>
<dbReference type="InterPro" id="IPR050557">
    <property type="entry name" value="RTX_toxin/Mannuronan_C5-epim"/>
</dbReference>
<feature type="region of interest" description="Disordered" evidence="3">
    <location>
        <begin position="1348"/>
        <end position="1376"/>
    </location>
</feature>
<evidence type="ECO:0000313" key="7">
    <source>
        <dbReference type="Proteomes" id="UP000203464"/>
    </source>
</evidence>
<reference evidence="7" key="1">
    <citation type="submission" date="2017-05" db="EMBL/GenBank/DDBJ databases">
        <authorList>
            <person name="Rodrigo-Torres L."/>
            <person name="Arahal R. D."/>
            <person name="Lucena T."/>
        </authorList>
    </citation>
    <scope>NUCLEOTIDE SEQUENCE [LARGE SCALE GENOMIC DNA]</scope>
    <source>
        <strain evidence="7">CECT 8868</strain>
    </source>
</reference>
<feature type="compositionally biased region" description="Polar residues" evidence="3">
    <location>
        <begin position="910"/>
        <end position="920"/>
    </location>
</feature>
<dbReference type="PROSITE" id="PS00330">
    <property type="entry name" value="HEMOLYSIN_CALCIUM"/>
    <property type="match status" value="8"/>
</dbReference>
<dbReference type="Gene3D" id="2.60.40.3440">
    <property type="match status" value="1"/>
</dbReference>
<dbReference type="Pfam" id="PF13403">
    <property type="entry name" value="Hint_2"/>
    <property type="match status" value="1"/>
</dbReference>
<dbReference type="Pfam" id="PF17963">
    <property type="entry name" value="Big_9"/>
    <property type="match status" value="1"/>
</dbReference>
<evidence type="ECO:0000256" key="3">
    <source>
        <dbReference type="SAM" id="MobiDB-lite"/>
    </source>
</evidence>
<dbReference type="Pfam" id="PF00353">
    <property type="entry name" value="HemolysinCabind"/>
    <property type="match status" value="14"/>
</dbReference>
<dbReference type="Proteomes" id="UP000203464">
    <property type="component" value="Unassembled WGS sequence"/>
</dbReference>
<dbReference type="InterPro" id="IPR018511">
    <property type="entry name" value="Hemolysin-typ_Ca-bd_CS"/>
</dbReference>
<feature type="region of interest" description="Disordered" evidence="3">
    <location>
        <begin position="1399"/>
        <end position="1420"/>
    </location>
</feature>
<organism evidence="6 7">
    <name type="scientific">Octadecabacter ascidiaceicola</name>
    <dbReference type="NCBI Taxonomy" id="1655543"/>
    <lineage>
        <taxon>Bacteria</taxon>
        <taxon>Pseudomonadati</taxon>
        <taxon>Pseudomonadota</taxon>
        <taxon>Alphaproteobacteria</taxon>
        <taxon>Rhodobacterales</taxon>
        <taxon>Roseobacteraceae</taxon>
        <taxon>Octadecabacter</taxon>
    </lineage>
</organism>
<dbReference type="InterPro" id="IPR028992">
    <property type="entry name" value="Hedgehog/Intein_dom"/>
</dbReference>
<name>A0A238JKY1_9RHOB</name>
<dbReference type="PRINTS" id="PR00313">
    <property type="entry name" value="CABNDNGRPT"/>
</dbReference>
<proteinExistence type="predicted"/>
<dbReference type="Gene3D" id="2.60.40.2810">
    <property type="match status" value="1"/>
</dbReference>
<dbReference type="OrthoDB" id="6305173at2"/>
<keyword evidence="2" id="KW-0964">Secreted</keyword>
<dbReference type="Gene3D" id="2.150.10.10">
    <property type="entry name" value="Serralysin-like metalloprotease, C-terminal"/>
    <property type="match status" value="8"/>
</dbReference>
<accession>A0A238JKY1</accession>
<dbReference type="Gene3D" id="2.170.16.10">
    <property type="entry name" value="Hedgehog/Intein (Hint) domain"/>
    <property type="match status" value="1"/>
</dbReference>
<feature type="compositionally biased region" description="Acidic residues" evidence="3">
    <location>
        <begin position="1354"/>
        <end position="1370"/>
    </location>
</feature>
<dbReference type="InterPro" id="IPR041690">
    <property type="entry name" value="Cadherin_5"/>
</dbReference>
<dbReference type="InterPro" id="IPR036844">
    <property type="entry name" value="Hint_dom_sf"/>
</dbReference>
<dbReference type="InterPro" id="IPR006141">
    <property type="entry name" value="Intein_N"/>
</dbReference>